<evidence type="ECO:0000313" key="2">
    <source>
        <dbReference type="Proteomes" id="UP000494218"/>
    </source>
</evidence>
<dbReference type="Proteomes" id="UP000494218">
    <property type="component" value="Unassembled WGS sequence"/>
</dbReference>
<evidence type="ECO:0000313" key="1">
    <source>
        <dbReference type="EMBL" id="VWC40809.1"/>
    </source>
</evidence>
<protein>
    <submittedName>
        <fullName evidence="1">Uncharacterized protein</fullName>
    </submittedName>
</protein>
<organism evidence="1 2">
    <name type="scientific">Burkholderia lata (strain ATCC 17760 / DSM 23089 / LMG 22485 / NCIMB 9086 / R18194 / 383)</name>
    <dbReference type="NCBI Taxonomy" id="482957"/>
    <lineage>
        <taxon>Bacteria</taxon>
        <taxon>Pseudomonadati</taxon>
        <taxon>Pseudomonadota</taxon>
        <taxon>Betaproteobacteria</taxon>
        <taxon>Burkholderiales</taxon>
        <taxon>Burkholderiaceae</taxon>
        <taxon>Burkholderia</taxon>
        <taxon>Burkholderia cepacia complex</taxon>
    </lineage>
</organism>
<accession>A0A6P2RWA6</accession>
<dbReference type="RefSeq" id="WP_175035015.1">
    <property type="nucleotide sequence ID" value="NZ_CABVPW010000048.1"/>
</dbReference>
<reference evidence="1 2" key="1">
    <citation type="submission" date="2019-09" db="EMBL/GenBank/DDBJ databases">
        <authorList>
            <person name="Depoorter E."/>
        </authorList>
    </citation>
    <scope>NUCLEOTIDE SEQUENCE [LARGE SCALE GENOMIC DNA]</scope>
    <source>
        <strain evidence="1">LMG 23254</strain>
    </source>
</reference>
<proteinExistence type="predicted"/>
<dbReference type="AlphaFoldDB" id="A0A6P2RWA6"/>
<sequence length="96" mass="10689">MNTQPTPEEVASYFDQDYGERTLIEAMGRIGQTYAHSGHYGPDGSYQILAIRTDHIGPVRRFVAVTLMKLIGWLARPESYEVASGKDGITETSPDR</sequence>
<dbReference type="EMBL" id="CABVPW010000048">
    <property type="protein sequence ID" value="VWC40809.1"/>
    <property type="molecule type" value="Genomic_DNA"/>
</dbReference>
<name>A0A6P2RWA6_BURL3</name>
<gene>
    <name evidence="1" type="ORF">BLA23254_06955</name>
</gene>